<gene>
    <name evidence="2" type="ORF">K0M31_002854</name>
</gene>
<feature type="compositionally biased region" description="Basic residues" evidence="1">
    <location>
        <begin position="88"/>
        <end position="98"/>
    </location>
</feature>
<sequence length="146" mass="16633">MFARQEKKKGGRRNDSAEVSERGEKARCVASNEAKGNSCMGNNGMASFIECKASKVTVSGQRCGTAYIPSPRRRRRRVRREEEASTKPGRRRRKRKREPGRPATGQERHATLKGKKRIERQKKKKLHDSYPSTIRLTERPGSNNLP</sequence>
<organism evidence="2 3">
    <name type="scientific">Melipona bicolor</name>
    <dbReference type="NCBI Taxonomy" id="60889"/>
    <lineage>
        <taxon>Eukaryota</taxon>
        <taxon>Metazoa</taxon>
        <taxon>Ecdysozoa</taxon>
        <taxon>Arthropoda</taxon>
        <taxon>Hexapoda</taxon>
        <taxon>Insecta</taxon>
        <taxon>Pterygota</taxon>
        <taxon>Neoptera</taxon>
        <taxon>Endopterygota</taxon>
        <taxon>Hymenoptera</taxon>
        <taxon>Apocrita</taxon>
        <taxon>Aculeata</taxon>
        <taxon>Apoidea</taxon>
        <taxon>Anthophila</taxon>
        <taxon>Apidae</taxon>
        <taxon>Melipona</taxon>
    </lineage>
</organism>
<keyword evidence="3" id="KW-1185">Reference proteome</keyword>
<comment type="caution">
    <text evidence="2">The sequence shown here is derived from an EMBL/GenBank/DDBJ whole genome shotgun (WGS) entry which is preliminary data.</text>
</comment>
<reference evidence="2" key="1">
    <citation type="submission" date="2021-10" db="EMBL/GenBank/DDBJ databases">
        <title>Melipona bicolor Genome sequencing and assembly.</title>
        <authorList>
            <person name="Araujo N.S."/>
            <person name="Arias M.C."/>
        </authorList>
    </citation>
    <scope>NUCLEOTIDE SEQUENCE</scope>
    <source>
        <strain evidence="2">USP_2M_L1-L4_2017</strain>
        <tissue evidence="2">Whole body</tissue>
    </source>
</reference>
<name>A0AA40G0S0_9HYME</name>
<evidence type="ECO:0000313" key="3">
    <source>
        <dbReference type="Proteomes" id="UP001177670"/>
    </source>
</evidence>
<dbReference type="AlphaFoldDB" id="A0AA40G0S0"/>
<feature type="compositionally biased region" description="Polar residues" evidence="1">
    <location>
        <begin position="130"/>
        <end position="146"/>
    </location>
</feature>
<evidence type="ECO:0000313" key="2">
    <source>
        <dbReference type="EMBL" id="KAK1128390.1"/>
    </source>
</evidence>
<feature type="region of interest" description="Disordered" evidence="1">
    <location>
        <begin position="1"/>
        <end position="42"/>
    </location>
</feature>
<dbReference type="Proteomes" id="UP001177670">
    <property type="component" value="Unassembled WGS sequence"/>
</dbReference>
<feature type="compositionally biased region" description="Basic residues" evidence="1">
    <location>
        <begin position="111"/>
        <end position="126"/>
    </location>
</feature>
<evidence type="ECO:0000256" key="1">
    <source>
        <dbReference type="SAM" id="MobiDB-lite"/>
    </source>
</evidence>
<feature type="region of interest" description="Disordered" evidence="1">
    <location>
        <begin position="64"/>
        <end position="146"/>
    </location>
</feature>
<feature type="compositionally biased region" description="Basic and acidic residues" evidence="1">
    <location>
        <begin position="12"/>
        <end position="27"/>
    </location>
</feature>
<protein>
    <submittedName>
        <fullName evidence="2">Uncharacterized protein</fullName>
    </submittedName>
</protein>
<feature type="compositionally biased region" description="Basic residues" evidence="1">
    <location>
        <begin position="1"/>
        <end position="11"/>
    </location>
</feature>
<accession>A0AA40G0S0</accession>
<dbReference type="EMBL" id="JAHYIQ010000010">
    <property type="protein sequence ID" value="KAK1128390.1"/>
    <property type="molecule type" value="Genomic_DNA"/>
</dbReference>
<proteinExistence type="predicted"/>